<feature type="domain" description="Histidine-specific methyltransferase SAM-dependent" evidence="3">
    <location>
        <begin position="19"/>
        <end position="319"/>
    </location>
</feature>
<dbReference type="InterPro" id="IPR017804">
    <property type="entry name" value="MeTrfase_EgtD-like"/>
</dbReference>
<dbReference type="GO" id="GO:0032259">
    <property type="term" value="P:methylation"/>
    <property type="evidence" value="ECO:0007669"/>
    <property type="project" value="UniProtKB-KW"/>
</dbReference>
<dbReference type="RefSeq" id="WP_153526498.1">
    <property type="nucleotide sequence ID" value="NZ_JBEPDZ010000031.1"/>
</dbReference>
<dbReference type="PANTHER" id="PTHR43397:SF1">
    <property type="entry name" value="ERGOTHIONEINE BIOSYNTHESIS PROTEIN 1"/>
    <property type="match status" value="1"/>
</dbReference>
<dbReference type="InterPro" id="IPR019257">
    <property type="entry name" value="MeTrfase_dom"/>
</dbReference>
<dbReference type="Pfam" id="PF10017">
    <property type="entry name" value="Methyltransf_33"/>
    <property type="match status" value="1"/>
</dbReference>
<organism evidence="4 5">
    <name type="scientific">Streptomyces jumonjinensis</name>
    <dbReference type="NCBI Taxonomy" id="1945"/>
    <lineage>
        <taxon>Bacteria</taxon>
        <taxon>Bacillati</taxon>
        <taxon>Actinomycetota</taxon>
        <taxon>Actinomycetes</taxon>
        <taxon>Kitasatosporales</taxon>
        <taxon>Streptomycetaceae</taxon>
        <taxon>Streptomyces</taxon>
    </lineage>
</organism>
<dbReference type="AlphaFoldDB" id="A0A646KT69"/>
<proteinExistence type="predicted"/>
<dbReference type="PANTHER" id="PTHR43397">
    <property type="entry name" value="ERGOTHIONEINE BIOSYNTHESIS PROTEIN 1"/>
    <property type="match status" value="1"/>
</dbReference>
<name>A0A646KT69_STRJU</name>
<reference evidence="4 5" key="1">
    <citation type="submission" date="2019-05" db="EMBL/GenBank/DDBJ databases">
        <title>Comparative genomics and metabolomics analyses of clavulanic acid producing Streptomyces species provides insight into specialized metabolism and evolution of beta-lactam biosynthetic gene clusters.</title>
        <authorList>
            <person name="Moore M.A."/>
            <person name="Cruz-Morales P."/>
            <person name="Barona Gomez F."/>
            <person name="Kapil T."/>
        </authorList>
    </citation>
    <scope>NUCLEOTIDE SEQUENCE [LARGE SCALE GENOMIC DNA]</scope>
    <source>
        <strain evidence="4 5">NRRL 5741</strain>
    </source>
</reference>
<evidence type="ECO:0000313" key="4">
    <source>
        <dbReference type="EMBL" id="MQT05237.1"/>
    </source>
</evidence>
<accession>A0A646KT69</accession>
<dbReference type="SUPFAM" id="SSF53335">
    <property type="entry name" value="S-adenosyl-L-methionine-dependent methyltransferases"/>
    <property type="match status" value="1"/>
</dbReference>
<evidence type="ECO:0000259" key="3">
    <source>
        <dbReference type="Pfam" id="PF10017"/>
    </source>
</evidence>
<dbReference type="Proteomes" id="UP000419138">
    <property type="component" value="Unassembled WGS sequence"/>
</dbReference>
<protein>
    <submittedName>
        <fullName evidence="4">L-histidine N(Alpha)-methyltransferase</fullName>
        <ecNumber evidence="4">2.1.1.44</ecNumber>
    </submittedName>
</protein>
<dbReference type="InterPro" id="IPR051128">
    <property type="entry name" value="EgtD_Methyltrsf_superfamily"/>
</dbReference>
<dbReference type="Gene3D" id="3.40.50.150">
    <property type="entry name" value="Vaccinia Virus protein VP39"/>
    <property type="match status" value="2"/>
</dbReference>
<dbReference type="InterPro" id="IPR029063">
    <property type="entry name" value="SAM-dependent_MTases_sf"/>
</dbReference>
<dbReference type="InterPro" id="IPR035094">
    <property type="entry name" value="EgtD"/>
</dbReference>
<keyword evidence="2 4" id="KW-0808">Transferase</keyword>
<keyword evidence="5" id="KW-1185">Reference proteome</keyword>
<dbReference type="NCBIfam" id="TIGR03438">
    <property type="entry name" value="egtD_ergothio"/>
    <property type="match status" value="1"/>
</dbReference>
<gene>
    <name evidence="4" type="primary">egtD</name>
    <name evidence="4" type="ORF">FF041_35570</name>
</gene>
<dbReference type="PIRSF" id="PIRSF018005">
    <property type="entry name" value="UCP018005"/>
    <property type="match status" value="1"/>
</dbReference>
<comment type="caution">
    <text evidence="4">The sequence shown here is derived from an EMBL/GenBank/DDBJ whole genome shotgun (WGS) entry which is preliminary data.</text>
</comment>
<dbReference type="GO" id="GO:0052706">
    <property type="term" value="F:L-histidine N(alpha)-methyltransferase activity"/>
    <property type="evidence" value="ECO:0007669"/>
    <property type="project" value="UniProtKB-EC"/>
</dbReference>
<sequence>MSLPTGSTAAPGTAVAEHHEILRALTGTPKRLATKWLYDARGSELYAAISQQPEYYLDEAEWEIIARRGADIAALTRARTLVDLGAGSGRKTRLLLDALHAEGCLEQYVPVDVSDAGLRSAEQALRASHPQLDVRPRVADFTAPLGLDKADAPVLLTLFGATYGNFQPAGGRQLLATLRAQLRPGDGLLLGIDLVKDEKTLIAAYDDRAGVTNAFVKNGLTVLNRKLGANFRLHDFDHDVTWDPRQKRIENALRARRSHTVTLAALDRVVSFTAGERLHVGISAKFSQERISSELEAAGLRLDRWWTDDAHRYAVALASVDDGLAPLR</sequence>
<dbReference type="OrthoDB" id="5289726at2"/>
<dbReference type="EMBL" id="VCLA01000199">
    <property type="protein sequence ID" value="MQT05237.1"/>
    <property type="molecule type" value="Genomic_DNA"/>
</dbReference>
<evidence type="ECO:0000256" key="1">
    <source>
        <dbReference type="ARBA" id="ARBA00022603"/>
    </source>
</evidence>
<keyword evidence="1 4" id="KW-0489">Methyltransferase</keyword>
<evidence type="ECO:0000313" key="5">
    <source>
        <dbReference type="Proteomes" id="UP000419138"/>
    </source>
</evidence>
<evidence type="ECO:0000256" key="2">
    <source>
        <dbReference type="ARBA" id="ARBA00022679"/>
    </source>
</evidence>
<dbReference type="EC" id="2.1.1.44" evidence="4"/>